<dbReference type="Proteomes" id="UP000006882">
    <property type="component" value="Chromosome G3"/>
</dbReference>
<dbReference type="EMBL" id="CM007653">
    <property type="protein sequence ID" value="ONI16015.1"/>
    <property type="molecule type" value="Genomic_DNA"/>
</dbReference>
<dbReference type="Pfam" id="PF00291">
    <property type="entry name" value="PALP"/>
    <property type="match status" value="1"/>
</dbReference>
<dbReference type="InterPro" id="IPR001926">
    <property type="entry name" value="TrpB-like_PALP"/>
</dbReference>
<comment type="similarity">
    <text evidence="2">Belongs to the serine/threonine dehydratase family.</text>
</comment>
<keyword evidence="3" id="KW-0663">Pyridoxal phosphate</keyword>
<dbReference type="InterPro" id="IPR036052">
    <property type="entry name" value="TrpB-like_PALP_sf"/>
</dbReference>
<dbReference type="GO" id="GO:0003941">
    <property type="term" value="F:L-serine ammonia-lyase activity"/>
    <property type="evidence" value="ECO:0007669"/>
    <property type="project" value="UniProtKB-ARBA"/>
</dbReference>
<evidence type="ECO:0000256" key="2">
    <source>
        <dbReference type="ARBA" id="ARBA00010869"/>
    </source>
</evidence>
<dbReference type="GO" id="GO:0006563">
    <property type="term" value="P:L-serine metabolic process"/>
    <property type="evidence" value="ECO:0007669"/>
    <property type="project" value="UniProtKB-ARBA"/>
</dbReference>
<keyword evidence="4" id="KW-0456">Lyase</keyword>
<proteinExistence type="inferred from homology"/>
<evidence type="ECO:0000313" key="7">
    <source>
        <dbReference type="Proteomes" id="UP000006882"/>
    </source>
</evidence>
<dbReference type="InterPro" id="IPR000634">
    <property type="entry name" value="Ser/Thr_deHydtase_PyrdxlP-BS"/>
</dbReference>
<evidence type="ECO:0000259" key="5">
    <source>
        <dbReference type="Pfam" id="PF00291"/>
    </source>
</evidence>
<name>A0A251PZY0_PRUPE</name>
<evidence type="ECO:0000313" key="6">
    <source>
        <dbReference type="EMBL" id="ONI16015.1"/>
    </source>
</evidence>
<dbReference type="PANTHER" id="PTHR48078:SF11">
    <property type="entry name" value="THREONINE DEHYDRATASE, MITOCHONDRIAL"/>
    <property type="match status" value="1"/>
</dbReference>
<evidence type="ECO:0000256" key="1">
    <source>
        <dbReference type="ARBA" id="ARBA00001933"/>
    </source>
</evidence>
<comment type="cofactor">
    <cofactor evidence="1">
        <name>pyridoxal 5'-phosphate</name>
        <dbReference type="ChEBI" id="CHEBI:597326"/>
    </cofactor>
</comment>
<feature type="domain" description="Tryptophan synthase beta chain-like PALP" evidence="5">
    <location>
        <begin position="106"/>
        <end position="247"/>
    </location>
</feature>
<dbReference type="PROSITE" id="PS00165">
    <property type="entry name" value="DEHYDRATASE_SER_THR"/>
    <property type="match status" value="1"/>
</dbReference>
<sequence length="280" mass="31108">MEALHVSPAFSLLLRSQRLQSHLPNGPQKLSTRRPIKPFVSATLSRPTARFPSNPPPLLLPSRPERRHLRLPIGSRGICSSTRLASSESIGHEAVRAIGSESLDEKEDLQPVFSFKLRGAYNMMPKLPREQLDRGVICSSTGNHAQGVALAAKELNCSAVIAMPVTTPEIKLNFTILICGFGLLNVVEFCIACLQWKSVERLGATVILIGDSYDEAQTYAKKQAQEEGRSFIPPFDHPDVIIGQGTLKIQRTNYNSANNPQPFLNFMKNQQYKKIDVHQR</sequence>
<dbReference type="GO" id="GO:0030170">
    <property type="term" value="F:pyridoxal phosphate binding"/>
    <property type="evidence" value="ECO:0007669"/>
    <property type="project" value="InterPro"/>
</dbReference>
<evidence type="ECO:0000256" key="4">
    <source>
        <dbReference type="ARBA" id="ARBA00023239"/>
    </source>
</evidence>
<dbReference type="AlphaFoldDB" id="A0A251PZY0"/>
<keyword evidence="7" id="KW-1185">Reference proteome</keyword>
<accession>A0A251PZY0</accession>
<dbReference type="InterPro" id="IPR050147">
    <property type="entry name" value="Ser/Thr_Dehydratase"/>
</dbReference>
<dbReference type="Gramene" id="ONI16015">
    <property type="protein sequence ID" value="ONI16015"/>
    <property type="gene ID" value="PRUPE_3G074100"/>
</dbReference>
<dbReference type="GO" id="GO:0004794">
    <property type="term" value="F:threonine deaminase activity"/>
    <property type="evidence" value="ECO:0000318"/>
    <property type="project" value="GO_Central"/>
</dbReference>
<gene>
    <name evidence="6" type="ORF">PRUPE_3G074100</name>
</gene>
<dbReference type="Gene3D" id="3.40.50.1100">
    <property type="match status" value="4"/>
</dbReference>
<dbReference type="PANTHER" id="PTHR48078">
    <property type="entry name" value="THREONINE DEHYDRATASE, MITOCHONDRIAL-RELATED"/>
    <property type="match status" value="1"/>
</dbReference>
<evidence type="ECO:0000256" key="3">
    <source>
        <dbReference type="ARBA" id="ARBA00022898"/>
    </source>
</evidence>
<reference evidence="6 7" key="1">
    <citation type="journal article" date="2013" name="Nat. Genet.">
        <title>The high-quality draft genome of peach (Prunus persica) identifies unique patterns of genetic diversity, domestication and genome evolution.</title>
        <authorList>
            <consortium name="International Peach Genome Initiative"/>
            <person name="Verde I."/>
            <person name="Abbott A.G."/>
            <person name="Scalabrin S."/>
            <person name="Jung S."/>
            <person name="Shu S."/>
            <person name="Marroni F."/>
            <person name="Zhebentyayeva T."/>
            <person name="Dettori M.T."/>
            <person name="Grimwood J."/>
            <person name="Cattonaro F."/>
            <person name="Zuccolo A."/>
            <person name="Rossini L."/>
            <person name="Jenkins J."/>
            <person name="Vendramin E."/>
            <person name="Meisel L.A."/>
            <person name="Decroocq V."/>
            <person name="Sosinski B."/>
            <person name="Prochnik S."/>
            <person name="Mitros T."/>
            <person name="Policriti A."/>
            <person name="Cipriani G."/>
            <person name="Dondini L."/>
            <person name="Ficklin S."/>
            <person name="Goodstein D.M."/>
            <person name="Xuan P."/>
            <person name="Del Fabbro C."/>
            <person name="Aramini V."/>
            <person name="Copetti D."/>
            <person name="Gonzalez S."/>
            <person name="Horner D.S."/>
            <person name="Falchi R."/>
            <person name="Lucas S."/>
            <person name="Mica E."/>
            <person name="Maldonado J."/>
            <person name="Lazzari B."/>
            <person name="Bielenberg D."/>
            <person name="Pirona R."/>
            <person name="Miculan M."/>
            <person name="Barakat A."/>
            <person name="Testolin R."/>
            <person name="Stella A."/>
            <person name="Tartarini S."/>
            <person name="Tonutti P."/>
            <person name="Arus P."/>
            <person name="Orellana A."/>
            <person name="Wells C."/>
            <person name="Main D."/>
            <person name="Vizzotto G."/>
            <person name="Silva H."/>
            <person name="Salamini F."/>
            <person name="Schmutz J."/>
            <person name="Morgante M."/>
            <person name="Rokhsar D.S."/>
        </authorList>
    </citation>
    <scope>NUCLEOTIDE SEQUENCE [LARGE SCALE GENOMIC DNA]</scope>
    <source>
        <strain evidence="7">cv. Nemared</strain>
    </source>
</reference>
<dbReference type="GO" id="GO:0009097">
    <property type="term" value="P:isoleucine biosynthetic process"/>
    <property type="evidence" value="ECO:0000318"/>
    <property type="project" value="GO_Central"/>
</dbReference>
<dbReference type="SUPFAM" id="SSF53686">
    <property type="entry name" value="Tryptophan synthase beta subunit-like PLP-dependent enzymes"/>
    <property type="match status" value="1"/>
</dbReference>
<dbReference type="STRING" id="3760.A0A251PZY0"/>
<dbReference type="FunFam" id="3.40.50.1100:FF:000005">
    <property type="entry name" value="Threonine dehydratase catabolic"/>
    <property type="match status" value="1"/>
</dbReference>
<organism evidence="6 7">
    <name type="scientific">Prunus persica</name>
    <name type="common">Peach</name>
    <name type="synonym">Amygdalus persica</name>
    <dbReference type="NCBI Taxonomy" id="3760"/>
    <lineage>
        <taxon>Eukaryota</taxon>
        <taxon>Viridiplantae</taxon>
        <taxon>Streptophyta</taxon>
        <taxon>Embryophyta</taxon>
        <taxon>Tracheophyta</taxon>
        <taxon>Spermatophyta</taxon>
        <taxon>Magnoliopsida</taxon>
        <taxon>eudicotyledons</taxon>
        <taxon>Gunneridae</taxon>
        <taxon>Pentapetalae</taxon>
        <taxon>rosids</taxon>
        <taxon>fabids</taxon>
        <taxon>Rosales</taxon>
        <taxon>Rosaceae</taxon>
        <taxon>Amygdaloideae</taxon>
        <taxon>Amygdaleae</taxon>
        <taxon>Prunus</taxon>
    </lineage>
</organism>
<protein>
    <recommendedName>
        <fullName evidence="5">Tryptophan synthase beta chain-like PALP domain-containing protein</fullName>
    </recommendedName>
</protein>